<feature type="region of interest" description="Disordered" evidence="3">
    <location>
        <begin position="180"/>
        <end position="212"/>
    </location>
</feature>
<dbReference type="InterPro" id="IPR032710">
    <property type="entry name" value="NTF2-like_dom_sf"/>
</dbReference>
<dbReference type="CDD" id="cd00590">
    <property type="entry name" value="RRM_SF"/>
    <property type="match status" value="1"/>
</dbReference>
<dbReference type="InterPro" id="IPR002075">
    <property type="entry name" value="NTF2_dom"/>
</dbReference>
<organism evidence="6 7">
    <name type="scientific">Heracleum sosnowskyi</name>
    <dbReference type="NCBI Taxonomy" id="360622"/>
    <lineage>
        <taxon>Eukaryota</taxon>
        <taxon>Viridiplantae</taxon>
        <taxon>Streptophyta</taxon>
        <taxon>Embryophyta</taxon>
        <taxon>Tracheophyta</taxon>
        <taxon>Spermatophyta</taxon>
        <taxon>Magnoliopsida</taxon>
        <taxon>eudicotyledons</taxon>
        <taxon>Gunneridae</taxon>
        <taxon>Pentapetalae</taxon>
        <taxon>asterids</taxon>
        <taxon>campanulids</taxon>
        <taxon>Apiales</taxon>
        <taxon>Apiaceae</taxon>
        <taxon>Apioideae</taxon>
        <taxon>apioid superclade</taxon>
        <taxon>Tordylieae</taxon>
        <taxon>Tordyliinae</taxon>
        <taxon>Heracleum</taxon>
    </lineage>
</organism>
<dbReference type="SUPFAM" id="SSF54427">
    <property type="entry name" value="NTF2-like"/>
    <property type="match status" value="1"/>
</dbReference>
<dbReference type="GO" id="GO:0005829">
    <property type="term" value="C:cytosol"/>
    <property type="evidence" value="ECO:0007669"/>
    <property type="project" value="TreeGrafter"/>
</dbReference>
<proteinExistence type="predicted"/>
<name>A0AAD8INF8_9APIA</name>
<dbReference type="Gene3D" id="3.10.450.50">
    <property type="match status" value="1"/>
</dbReference>
<evidence type="ECO:0000256" key="3">
    <source>
        <dbReference type="SAM" id="MobiDB-lite"/>
    </source>
</evidence>
<feature type="compositionally biased region" description="Low complexity" evidence="3">
    <location>
        <begin position="311"/>
        <end position="324"/>
    </location>
</feature>
<accession>A0AAD8INF8</accession>
<dbReference type="FunFam" id="3.10.450.50:FF:000003">
    <property type="entry name" value="Nuclear transport factor 2 family protein"/>
    <property type="match status" value="1"/>
</dbReference>
<dbReference type="InterPro" id="IPR012677">
    <property type="entry name" value="Nucleotide-bd_a/b_plait_sf"/>
</dbReference>
<feature type="region of interest" description="Disordered" evidence="3">
    <location>
        <begin position="287"/>
        <end position="333"/>
    </location>
</feature>
<comment type="caution">
    <text evidence="6">The sequence shown here is derived from an EMBL/GenBank/DDBJ whole genome shotgun (WGS) entry which is preliminary data.</text>
</comment>
<keyword evidence="1 2" id="KW-0694">RNA-binding</keyword>
<dbReference type="Gene3D" id="3.30.70.330">
    <property type="match status" value="1"/>
</dbReference>
<dbReference type="PANTHER" id="PTHR10693:SF75">
    <property type="entry name" value="NUCLEAR TRANSPORT FACTOR 2"/>
    <property type="match status" value="1"/>
</dbReference>
<dbReference type="InterPro" id="IPR000504">
    <property type="entry name" value="RRM_dom"/>
</dbReference>
<evidence type="ECO:0000259" key="4">
    <source>
        <dbReference type="PROSITE" id="PS50102"/>
    </source>
</evidence>
<evidence type="ECO:0000313" key="6">
    <source>
        <dbReference type="EMBL" id="KAK1388003.1"/>
    </source>
</evidence>
<feature type="compositionally biased region" description="Basic and acidic residues" evidence="3">
    <location>
        <begin position="471"/>
        <end position="481"/>
    </location>
</feature>
<dbReference type="GO" id="GO:1990904">
    <property type="term" value="C:ribonucleoprotein complex"/>
    <property type="evidence" value="ECO:0007669"/>
    <property type="project" value="TreeGrafter"/>
</dbReference>
<feature type="domain" description="RRM" evidence="4">
    <location>
        <begin position="336"/>
        <end position="413"/>
    </location>
</feature>
<dbReference type="PANTHER" id="PTHR10693">
    <property type="entry name" value="RAS GTPASE-ACTIVATING PROTEIN-BINDING PROTEIN"/>
    <property type="match status" value="1"/>
</dbReference>
<dbReference type="CDD" id="cd00780">
    <property type="entry name" value="NTF2"/>
    <property type="match status" value="1"/>
</dbReference>
<dbReference type="InterPro" id="IPR039539">
    <property type="entry name" value="Ras_GTPase_bind_prot"/>
</dbReference>
<dbReference type="SMART" id="SM00360">
    <property type="entry name" value="RRM"/>
    <property type="match status" value="1"/>
</dbReference>
<feature type="region of interest" description="Disordered" evidence="3">
    <location>
        <begin position="417"/>
        <end position="481"/>
    </location>
</feature>
<dbReference type="PROSITE" id="PS50177">
    <property type="entry name" value="NTF2_DOMAIN"/>
    <property type="match status" value="1"/>
</dbReference>
<dbReference type="PROSITE" id="PS50102">
    <property type="entry name" value="RRM"/>
    <property type="match status" value="1"/>
</dbReference>
<feature type="compositionally biased region" description="Polar residues" evidence="3">
    <location>
        <begin position="187"/>
        <end position="201"/>
    </location>
</feature>
<sequence>MVGSPYTYTIFLIVNFTLQISAPSSHKFPKMTVPAANPPATVSPGAQYVGKAFVDQYYYVLGISPESLYKFYNESSLLGRPNTNGTMTSVTTLKDIDEKIQSVDCKNSKPEIETVDAQDSYKAGVIVIVTGSVIGADNVKRKFSQTFFLAPQEKGYFVLNDILRYVEEIRQLEVNFKPVDSDGDSVPSATLTSVSDNTHVSPSHACDPSNTFETEEAEVCEDLGNGQIGSPLDNEKHSVMVPEIVNEQQTDSTQNGTMAAINSDSSVVQQENRSYASILKVSKAAANPASNLRWDPAETSPNTLGSPKLSPEPAASFPASDSSPEGGNPQEDVEGHSIYIRNLPSNATVAHVIEEFSKFGPIKHGGVQLKIHRQYGYHYGFVEFESVDSMQNAIKESPIVIGRRHVVVEEKQSTFKVGSSRSTERNTSGRGEFQNSFRGRGNFEGRGYGRSEFRNTHNFSSRPTSNSGRSTEYRYQRVERV</sequence>
<gene>
    <name evidence="6" type="ORF">POM88_016181</name>
</gene>
<feature type="compositionally biased region" description="Basic and acidic residues" evidence="3">
    <location>
        <begin position="441"/>
        <end position="455"/>
    </location>
</feature>
<dbReference type="SUPFAM" id="SSF54928">
    <property type="entry name" value="RNA-binding domain, RBD"/>
    <property type="match status" value="1"/>
</dbReference>
<dbReference type="Proteomes" id="UP001237642">
    <property type="component" value="Unassembled WGS sequence"/>
</dbReference>
<reference evidence="6" key="1">
    <citation type="submission" date="2023-02" db="EMBL/GenBank/DDBJ databases">
        <title>Genome of toxic invasive species Heracleum sosnowskyi carries increased number of genes despite the absence of recent whole-genome duplications.</title>
        <authorList>
            <person name="Schelkunov M."/>
            <person name="Shtratnikova V."/>
            <person name="Makarenko M."/>
            <person name="Klepikova A."/>
            <person name="Omelchenko D."/>
            <person name="Novikova G."/>
            <person name="Obukhova E."/>
            <person name="Bogdanov V."/>
            <person name="Penin A."/>
            <person name="Logacheva M."/>
        </authorList>
    </citation>
    <scope>NUCLEOTIDE SEQUENCE</scope>
    <source>
        <strain evidence="6">Hsosn_3</strain>
        <tissue evidence="6">Leaf</tissue>
    </source>
</reference>
<evidence type="ECO:0000256" key="1">
    <source>
        <dbReference type="ARBA" id="ARBA00022884"/>
    </source>
</evidence>
<feature type="compositionally biased region" description="Polar residues" evidence="3">
    <location>
        <begin position="417"/>
        <end position="437"/>
    </location>
</feature>
<dbReference type="EMBL" id="JAUIZM010000004">
    <property type="protein sequence ID" value="KAK1388003.1"/>
    <property type="molecule type" value="Genomic_DNA"/>
</dbReference>
<dbReference type="InterPro" id="IPR018222">
    <property type="entry name" value="Nuclear_transport_factor_2_euk"/>
</dbReference>
<protein>
    <submittedName>
        <fullName evidence="6">Nuclear transport factor 2 (NTF2) family protein with RNA binding (RRM-RBD-RNP motifs) domain</fullName>
    </submittedName>
</protein>
<dbReference type="Pfam" id="PF00076">
    <property type="entry name" value="RRM_1"/>
    <property type="match status" value="1"/>
</dbReference>
<dbReference type="AlphaFoldDB" id="A0AAD8INF8"/>
<reference evidence="6" key="2">
    <citation type="submission" date="2023-05" db="EMBL/GenBank/DDBJ databases">
        <authorList>
            <person name="Schelkunov M.I."/>
        </authorList>
    </citation>
    <scope>NUCLEOTIDE SEQUENCE</scope>
    <source>
        <strain evidence="6">Hsosn_3</strain>
        <tissue evidence="6">Leaf</tissue>
    </source>
</reference>
<dbReference type="Pfam" id="PF02136">
    <property type="entry name" value="NTF2"/>
    <property type="match status" value="1"/>
</dbReference>
<keyword evidence="7" id="KW-1185">Reference proteome</keyword>
<dbReference type="InterPro" id="IPR035979">
    <property type="entry name" value="RBD_domain_sf"/>
</dbReference>
<feature type="domain" description="NTF2" evidence="5">
    <location>
        <begin position="49"/>
        <end position="165"/>
    </location>
</feature>
<evidence type="ECO:0000256" key="2">
    <source>
        <dbReference type="PROSITE-ProRule" id="PRU00176"/>
    </source>
</evidence>
<feature type="compositionally biased region" description="Polar residues" evidence="3">
    <location>
        <begin position="456"/>
        <end position="470"/>
    </location>
</feature>
<evidence type="ECO:0000313" key="7">
    <source>
        <dbReference type="Proteomes" id="UP001237642"/>
    </source>
</evidence>
<evidence type="ECO:0000259" key="5">
    <source>
        <dbReference type="PROSITE" id="PS50177"/>
    </source>
</evidence>
<dbReference type="GO" id="GO:0003729">
    <property type="term" value="F:mRNA binding"/>
    <property type="evidence" value="ECO:0007669"/>
    <property type="project" value="TreeGrafter"/>
</dbReference>